<feature type="domain" description="CASTOR/POLLUX/SYM8 ion channel conserved" evidence="6">
    <location>
        <begin position="288"/>
        <end position="320"/>
    </location>
</feature>
<evidence type="ECO:0000256" key="2">
    <source>
        <dbReference type="ARBA" id="ARBA00022692"/>
    </source>
</evidence>
<accession>A0A3Q7FI18</accession>
<feature type="transmembrane region" description="Helical" evidence="5">
    <location>
        <begin position="93"/>
        <end position="118"/>
    </location>
</feature>
<keyword evidence="3 5" id="KW-1133">Transmembrane helix</keyword>
<dbReference type="PANTHER" id="PTHR31563:SF1">
    <property type="entry name" value="ION CHANNEL CASTOR-RELATED"/>
    <property type="match status" value="1"/>
</dbReference>
<comment type="subcellular location">
    <subcellularLocation>
        <location evidence="1">Membrane</location>
        <topology evidence="1">Multi-pass membrane protein</topology>
    </subcellularLocation>
</comment>
<dbReference type="PANTHER" id="PTHR31563">
    <property type="entry name" value="ION CHANNEL POLLUX-RELATED"/>
    <property type="match status" value="1"/>
</dbReference>
<dbReference type="AlphaFoldDB" id="A0A3Q7FI18"/>
<evidence type="ECO:0000256" key="1">
    <source>
        <dbReference type="ARBA" id="ARBA00004141"/>
    </source>
</evidence>
<dbReference type="EnsemblPlants" id="Solyc03g059150.3.1">
    <property type="protein sequence ID" value="Solyc03g059150.3.1"/>
    <property type="gene ID" value="Solyc03g059150.3"/>
</dbReference>
<evidence type="ECO:0000313" key="8">
    <source>
        <dbReference type="Proteomes" id="UP000004994"/>
    </source>
</evidence>
<dbReference type="Proteomes" id="UP000004994">
    <property type="component" value="Chromosome 3"/>
</dbReference>
<evidence type="ECO:0000256" key="4">
    <source>
        <dbReference type="ARBA" id="ARBA00023136"/>
    </source>
</evidence>
<evidence type="ECO:0000313" key="7">
    <source>
        <dbReference type="EnsemblPlants" id="Solyc03g059150.3.1"/>
    </source>
</evidence>
<dbReference type="SUPFAM" id="SSF81324">
    <property type="entry name" value="Voltage-gated potassium channels"/>
    <property type="match status" value="1"/>
</dbReference>
<dbReference type="Gramene" id="Solyc03g059150.3.1">
    <property type="protein sequence ID" value="Solyc03g059150.3.1"/>
    <property type="gene ID" value="Solyc03g059150.3"/>
</dbReference>
<feature type="domain" description="CASTOR/POLLUX/SYM8 ion channel conserved" evidence="6">
    <location>
        <begin position="259"/>
        <end position="287"/>
    </location>
</feature>
<feature type="transmembrane region" description="Helical" evidence="5">
    <location>
        <begin position="41"/>
        <end position="61"/>
    </location>
</feature>
<keyword evidence="8" id="KW-1185">Reference proteome</keyword>
<dbReference type="GO" id="GO:0016020">
    <property type="term" value="C:membrane"/>
    <property type="evidence" value="ECO:0007669"/>
    <property type="project" value="UniProtKB-SubCell"/>
</dbReference>
<dbReference type="STRING" id="4081.A0A3Q7FI18"/>
<evidence type="ECO:0000256" key="5">
    <source>
        <dbReference type="SAM" id="Phobius"/>
    </source>
</evidence>
<evidence type="ECO:0000256" key="3">
    <source>
        <dbReference type="ARBA" id="ARBA00022989"/>
    </source>
</evidence>
<keyword evidence="4 5" id="KW-0472">Membrane</keyword>
<organism evidence="7">
    <name type="scientific">Solanum lycopersicum</name>
    <name type="common">Tomato</name>
    <name type="synonym">Lycopersicon esculentum</name>
    <dbReference type="NCBI Taxonomy" id="4081"/>
    <lineage>
        <taxon>Eukaryota</taxon>
        <taxon>Viridiplantae</taxon>
        <taxon>Streptophyta</taxon>
        <taxon>Embryophyta</taxon>
        <taxon>Tracheophyta</taxon>
        <taxon>Spermatophyta</taxon>
        <taxon>Magnoliopsida</taxon>
        <taxon>eudicotyledons</taxon>
        <taxon>Gunneridae</taxon>
        <taxon>Pentapetalae</taxon>
        <taxon>asterids</taxon>
        <taxon>lamiids</taxon>
        <taxon>Solanales</taxon>
        <taxon>Solanaceae</taxon>
        <taxon>Solanoideae</taxon>
        <taxon>Solaneae</taxon>
        <taxon>Solanum</taxon>
        <taxon>Solanum subgen. Lycopersicon</taxon>
    </lineage>
</organism>
<dbReference type="OMA" id="VPEMDRE"/>
<dbReference type="InterPro" id="IPR010420">
    <property type="entry name" value="CASTOR/POLLUX/SYM8_dom"/>
</dbReference>
<reference evidence="7" key="1">
    <citation type="journal article" date="2012" name="Nature">
        <title>The tomato genome sequence provides insights into fleshy fruit evolution.</title>
        <authorList>
            <consortium name="Tomato Genome Consortium"/>
        </authorList>
    </citation>
    <scope>NUCLEOTIDE SEQUENCE [LARGE SCALE GENOMIC DNA]</scope>
    <source>
        <strain evidence="7">cv. Heinz 1706</strain>
    </source>
</reference>
<dbReference type="PaxDb" id="4081-Solyc03g059160.1.1"/>
<keyword evidence="2 5" id="KW-0812">Transmembrane</keyword>
<dbReference type="InterPro" id="IPR044849">
    <property type="entry name" value="CASTOR/POLLUX/SYM8-like"/>
</dbReference>
<sequence length="598" mass="66223">MGYFSYIRRPSDSNTEELSLNKQLAHRIDVFLSFHPYAKPLTLLVATLLLICLGGLALFGMTDDSITDCLWFSWTYVADSGNHTNSEGIGPHLVSVSISFGGMLIFGMMLGVVSDAISEKFDSLRKGRSEVVEQNHTLILGWSDKLLAERDKEEMELDIAKMEFDFGGTSVICRSGSPLILADLKKVCVVSVSKACAIVVLAEDGNADQSDARALMTVLSLTGVKEGLRGHLMVELGDLDNEVLVKLVGGNLVETVVAHDVIGSLMIQCARQPGLAQIWEDILGFENCGKIILNPDESYVLQEGDEVLVIAEDDDSYATAALHMVQRGNLPKNLIISKTTERILFLRLATRYGGYDNGNLVRSQLFLNIFSFHLLVPENDEGNAVIRRHLESLPLESFDSILILADESVEDSAIQADSRSLATLLLIRDIQVLCGRDAKRLPYRESMVSIVHGGSSSLGSWREEMQQASDKSVIISEILDPRTKKLLSMSKISDYVLSNELVSMALAMVAEDRQINDVLEELFAEEGNEMQIRGASLYLCDIVELSFYEVLLRARQRRQIVIGYRLANADKAVINPPAKTERRKWSVKDVFVVIADKE</sequence>
<name>A0A3Q7FI18_SOLLC</name>
<protein>
    <recommendedName>
        <fullName evidence="6">CASTOR/POLLUX/SYM8 ion channel conserved domain-containing protein</fullName>
    </recommendedName>
</protein>
<dbReference type="InParanoid" id="A0A3Q7FI18"/>
<dbReference type="Pfam" id="PF06241">
    <property type="entry name" value="Castor_Poll_mid"/>
    <property type="match status" value="2"/>
</dbReference>
<reference evidence="7" key="2">
    <citation type="submission" date="2019-01" db="UniProtKB">
        <authorList>
            <consortium name="EnsemblPlants"/>
        </authorList>
    </citation>
    <scope>IDENTIFICATION</scope>
    <source>
        <strain evidence="7">cv. Heinz 1706</strain>
    </source>
</reference>
<proteinExistence type="predicted"/>
<evidence type="ECO:0000259" key="6">
    <source>
        <dbReference type="Pfam" id="PF06241"/>
    </source>
</evidence>
<dbReference type="GO" id="GO:0006811">
    <property type="term" value="P:monoatomic ion transport"/>
    <property type="evidence" value="ECO:0007669"/>
    <property type="project" value="InterPro"/>
</dbReference>